<feature type="transmembrane region" description="Helical" evidence="6">
    <location>
        <begin position="337"/>
        <end position="358"/>
    </location>
</feature>
<evidence type="ECO:0000256" key="2">
    <source>
        <dbReference type="ARBA" id="ARBA00022448"/>
    </source>
</evidence>
<dbReference type="PROSITE" id="PS50850">
    <property type="entry name" value="MFS"/>
    <property type="match status" value="1"/>
</dbReference>
<keyword evidence="5 6" id="KW-0472">Membrane</keyword>
<keyword evidence="2" id="KW-0813">Transport</keyword>
<evidence type="ECO:0000256" key="1">
    <source>
        <dbReference type="ARBA" id="ARBA00004141"/>
    </source>
</evidence>
<dbReference type="Gene3D" id="1.20.1250.20">
    <property type="entry name" value="MFS general substrate transporter like domains"/>
    <property type="match status" value="2"/>
</dbReference>
<keyword evidence="3 6" id="KW-0812">Transmembrane</keyword>
<dbReference type="InterPro" id="IPR011701">
    <property type="entry name" value="MFS"/>
</dbReference>
<keyword evidence="4 6" id="KW-1133">Transmembrane helix</keyword>
<comment type="subcellular location">
    <subcellularLocation>
        <location evidence="1">Membrane</location>
        <topology evidence="1">Multi-pass membrane protein</topology>
    </subcellularLocation>
</comment>
<dbReference type="InterPro" id="IPR020846">
    <property type="entry name" value="MFS_dom"/>
</dbReference>
<dbReference type="EMBL" id="LSBI01000003">
    <property type="protein sequence ID" value="OAQ92103.1"/>
    <property type="molecule type" value="Genomic_DNA"/>
</dbReference>
<dbReference type="KEGG" id="plj:28885974"/>
<dbReference type="GO" id="GO:0022857">
    <property type="term" value="F:transmembrane transporter activity"/>
    <property type="evidence" value="ECO:0007669"/>
    <property type="project" value="InterPro"/>
</dbReference>
<dbReference type="AlphaFoldDB" id="A0A179HRW4"/>
<feature type="transmembrane region" description="Helical" evidence="6">
    <location>
        <begin position="391"/>
        <end position="411"/>
    </location>
</feature>
<feature type="transmembrane region" description="Helical" evidence="6">
    <location>
        <begin position="423"/>
        <end position="445"/>
    </location>
</feature>
<feature type="transmembrane region" description="Helical" evidence="6">
    <location>
        <begin position="301"/>
        <end position="325"/>
    </location>
</feature>
<evidence type="ECO:0000256" key="6">
    <source>
        <dbReference type="SAM" id="Phobius"/>
    </source>
</evidence>
<evidence type="ECO:0000313" key="8">
    <source>
        <dbReference type="EMBL" id="OAQ92103.1"/>
    </source>
</evidence>
<feature type="transmembrane region" description="Helical" evidence="6">
    <location>
        <begin position="139"/>
        <end position="158"/>
    </location>
</feature>
<dbReference type="PANTHER" id="PTHR43791">
    <property type="entry name" value="PERMEASE-RELATED"/>
    <property type="match status" value="1"/>
</dbReference>
<dbReference type="SUPFAM" id="SSF103473">
    <property type="entry name" value="MFS general substrate transporter"/>
    <property type="match status" value="1"/>
</dbReference>
<accession>A0A179HRW4</accession>
<feature type="transmembrane region" description="Helical" evidence="6">
    <location>
        <begin position="232"/>
        <end position="254"/>
    </location>
</feature>
<feature type="transmembrane region" description="Helical" evidence="6">
    <location>
        <begin position="72"/>
        <end position="90"/>
    </location>
</feature>
<dbReference type="InterPro" id="IPR036259">
    <property type="entry name" value="MFS_trans_sf"/>
</dbReference>
<evidence type="ECO:0000256" key="5">
    <source>
        <dbReference type="ARBA" id="ARBA00023136"/>
    </source>
</evidence>
<dbReference type="FunFam" id="1.20.1250.20:FF:000057">
    <property type="entry name" value="MFS general substrate transporter"/>
    <property type="match status" value="1"/>
</dbReference>
<name>A0A179HRW4_PURLI</name>
<evidence type="ECO:0000259" key="7">
    <source>
        <dbReference type="PROSITE" id="PS50850"/>
    </source>
</evidence>
<comment type="caution">
    <text evidence="8">The sequence shown here is derived from an EMBL/GenBank/DDBJ whole genome shotgun (WGS) entry which is preliminary data.</text>
</comment>
<dbReference type="OMA" id="WNANNIG"/>
<feature type="transmembrane region" description="Helical" evidence="6">
    <location>
        <begin position="164"/>
        <end position="186"/>
    </location>
</feature>
<dbReference type="Proteomes" id="UP000078340">
    <property type="component" value="Unassembled WGS sequence"/>
</dbReference>
<dbReference type="FunFam" id="1.20.1250.20:FF:000013">
    <property type="entry name" value="MFS general substrate transporter"/>
    <property type="match status" value="1"/>
</dbReference>
<sequence>MIPLTLSQSPPELRHDSMDKQGYLTDDSLQLSAAPTAESARTFASHHEDVAEDQRLTRWKTRQILYRIDRHVMPIICLLYLLSCIDRANLGNARHDGLMEDLHMTGKHDYNVALSVFFPFYLIVQIPSNLVLRRVRPSIWIPTLMVLFSIVTICIAFIKSYASLLVMRCLLGVAEGGIFPGVVYYLTRWYTRYEYGFRIAIFYSCAVAGSSFNRFIGDAILEFHGVAGLNSWSWIFILEGLVSLVVAGASYWLLHDYPDSSKFLKPSEKKIVTHRLIEDMCHLSDDFKFIHVKSALLDWHIWVHMVMTVGISIPLYSIGAFMPYIIDDMGFRDDNAILMAMPPHAAACLVILAAGWAADRQRQRGVYIVGFCVVAMVGFAILGAVDDPVVQYFACFLVCMGIYPVVPQDIAWNANNIGGSTKLAVGIAMHIGFGNLGGAVAGFVVRHDDAERFVSGHGVMLLITGGACLLAVFMSWAVRKENARRDSVYKSPEAYSVLERRRHADLGDRAPFFRYTI</sequence>
<dbReference type="GO" id="GO:0016020">
    <property type="term" value="C:membrane"/>
    <property type="evidence" value="ECO:0007669"/>
    <property type="project" value="UniProtKB-SubCell"/>
</dbReference>
<evidence type="ECO:0000256" key="4">
    <source>
        <dbReference type="ARBA" id="ARBA00022989"/>
    </source>
</evidence>
<reference evidence="8 9" key="1">
    <citation type="submission" date="2016-02" db="EMBL/GenBank/DDBJ databases">
        <title>Biosynthesis of antibiotic leucinostatins and their inhibition on Phytophthora in bio-control Purpureocillium lilacinum.</title>
        <authorList>
            <person name="Wang G."/>
            <person name="Liu Z."/>
            <person name="Lin R."/>
            <person name="Li E."/>
            <person name="Mao Z."/>
            <person name="Ling J."/>
            <person name="Yin W."/>
            <person name="Xie B."/>
        </authorList>
    </citation>
    <scope>NUCLEOTIDE SEQUENCE [LARGE SCALE GENOMIC DNA]</scope>
    <source>
        <strain evidence="8">PLFJ-1</strain>
    </source>
</reference>
<feature type="transmembrane region" description="Helical" evidence="6">
    <location>
        <begin position="365"/>
        <end position="385"/>
    </location>
</feature>
<evidence type="ECO:0000256" key="3">
    <source>
        <dbReference type="ARBA" id="ARBA00022692"/>
    </source>
</evidence>
<feature type="transmembrane region" description="Helical" evidence="6">
    <location>
        <begin position="195"/>
        <end position="212"/>
    </location>
</feature>
<protein>
    <submittedName>
        <fullName evidence="8">Major facilitator superfamily transporter</fullName>
    </submittedName>
</protein>
<feature type="domain" description="Major facilitator superfamily (MFS) profile" evidence="7">
    <location>
        <begin position="72"/>
        <end position="483"/>
    </location>
</feature>
<proteinExistence type="predicted"/>
<evidence type="ECO:0000313" key="9">
    <source>
        <dbReference type="Proteomes" id="UP000078340"/>
    </source>
</evidence>
<dbReference type="Pfam" id="PF07690">
    <property type="entry name" value="MFS_1"/>
    <property type="match status" value="1"/>
</dbReference>
<feature type="transmembrane region" description="Helical" evidence="6">
    <location>
        <begin position="457"/>
        <end position="478"/>
    </location>
</feature>
<gene>
    <name evidence="8" type="ORF">VFPFJ_03843</name>
</gene>
<feature type="transmembrane region" description="Helical" evidence="6">
    <location>
        <begin position="110"/>
        <end position="132"/>
    </location>
</feature>
<organism evidence="8 9">
    <name type="scientific">Purpureocillium lilacinum</name>
    <name type="common">Paecilomyces lilacinus</name>
    <dbReference type="NCBI Taxonomy" id="33203"/>
    <lineage>
        <taxon>Eukaryota</taxon>
        <taxon>Fungi</taxon>
        <taxon>Dikarya</taxon>
        <taxon>Ascomycota</taxon>
        <taxon>Pezizomycotina</taxon>
        <taxon>Sordariomycetes</taxon>
        <taxon>Hypocreomycetidae</taxon>
        <taxon>Hypocreales</taxon>
        <taxon>Ophiocordycipitaceae</taxon>
        <taxon>Purpureocillium</taxon>
    </lineage>
</organism>
<dbReference type="PANTHER" id="PTHR43791:SF57">
    <property type="entry name" value="MAJOR FACILITATOR SUPERFAMILY (MFS) PROFILE DOMAIN-CONTAINING PROTEIN"/>
    <property type="match status" value="1"/>
</dbReference>
<dbReference type="GeneID" id="28885974"/>